<evidence type="ECO:0000313" key="2">
    <source>
        <dbReference type="Proteomes" id="UP000712281"/>
    </source>
</evidence>
<name>A0A3N6QI59_BRACR</name>
<proteinExistence type="predicted"/>
<dbReference type="AlphaFoldDB" id="A0A3N6QI59"/>
<organism evidence="1 2">
    <name type="scientific">Brassica cretica</name>
    <name type="common">Mustard</name>
    <dbReference type="NCBI Taxonomy" id="69181"/>
    <lineage>
        <taxon>Eukaryota</taxon>
        <taxon>Viridiplantae</taxon>
        <taxon>Streptophyta</taxon>
        <taxon>Embryophyta</taxon>
        <taxon>Tracheophyta</taxon>
        <taxon>Spermatophyta</taxon>
        <taxon>Magnoliopsida</taxon>
        <taxon>eudicotyledons</taxon>
        <taxon>Gunneridae</taxon>
        <taxon>Pentapetalae</taxon>
        <taxon>rosids</taxon>
        <taxon>malvids</taxon>
        <taxon>Brassicales</taxon>
        <taxon>Brassicaceae</taxon>
        <taxon>Brassiceae</taxon>
        <taxon>Brassica</taxon>
    </lineage>
</organism>
<accession>A0A3N6QI59</accession>
<protein>
    <submittedName>
        <fullName evidence="1">Uncharacterized protein</fullName>
    </submittedName>
</protein>
<sequence length="49" mass="5416">MNSTPSHSYRRCGTHTTGTNLNPFIGAGKYSSAMLQRTKPYLRVTTPSK</sequence>
<comment type="caution">
    <text evidence="1">The sequence shown here is derived from an EMBL/GenBank/DDBJ whole genome shotgun (WGS) entry which is preliminary data.</text>
</comment>
<evidence type="ECO:0000313" key="1">
    <source>
        <dbReference type="EMBL" id="KAF2619321.1"/>
    </source>
</evidence>
<gene>
    <name evidence="1" type="ORF">F2Q68_00038974</name>
</gene>
<dbReference type="Proteomes" id="UP000712281">
    <property type="component" value="Unassembled WGS sequence"/>
</dbReference>
<reference evidence="1" key="1">
    <citation type="submission" date="2019-12" db="EMBL/GenBank/DDBJ databases">
        <title>Genome sequencing and annotation of Brassica cretica.</title>
        <authorList>
            <person name="Studholme D.J."/>
            <person name="Sarris P.F."/>
        </authorList>
    </citation>
    <scope>NUCLEOTIDE SEQUENCE</scope>
    <source>
        <strain evidence="1">PFS-001/15</strain>
        <tissue evidence="1">Leaf</tissue>
    </source>
</reference>
<dbReference type="EMBL" id="QGKW02000007">
    <property type="protein sequence ID" value="KAF2619321.1"/>
    <property type="molecule type" value="Genomic_DNA"/>
</dbReference>